<gene>
    <name evidence="2" type="ORF">B7R22_01975</name>
</gene>
<feature type="transmembrane region" description="Helical" evidence="1">
    <location>
        <begin position="20"/>
        <end position="41"/>
    </location>
</feature>
<organism evidence="2 3">
    <name type="scientific">Subtercola boreus</name>
    <dbReference type="NCBI Taxonomy" id="120213"/>
    <lineage>
        <taxon>Bacteria</taxon>
        <taxon>Bacillati</taxon>
        <taxon>Actinomycetota</taxon>
        <taxon>Actinomycetes</taxon>
        <taxon>Micrococcales</taxon>
        <taxon>Microbacteriaceae</taxon>
        <taxon>Subtercola</taxon>
    </lineage>
</organism>
<comment type="caution">
    <text evidence="2">The sequence shown here is derived from an EMBL/GenBank/DDBJ whole genome shotgun (WGS) entry which is preliminary data.</text>
</comment>
<sequence>MANPSTLLGSPATSDLGTRFYVDMYGVRSLVLAAGLMTASLTIRRAPTFAAIVIGGGGLVQLGDAAIAVHLGTPGVVGASIAAAIHLASASFLLRSTRHPHPSS</sequence>
<evidence type="ECO:0000256" key="1">
    <source>
        <dbReference type="SAM" id="Phobius"/>
    </source>
</evidence>
<feature type="transmembrane region" description="Helical" evidence="1">
    <location>
        <begin position="75"/>
        <end position="94"/>
    </location>
</feature>
<evidence type="ECO:0000313" key="2">
    <source>
        <dbReference type="EMBL" id="RFA17079.1"/>
    </source>
</evidence>
<dbReference type="AlphaFoldDB" id="A0A3E0W5Q5"/>
<name>A0A3E0W5Q5_9MICO</name>
<accession>A0A3E0W5Q5</accession>
<reference evidence="2 3" key="1">
    <citation type="submission" date="2017-04" db="EMBL/GenBank/DDBJ databases">
        <title>Comparative genome analysis of Subtercola boreus.</title>
        <authorList>
            <person name="Cho Y.-J."/>
            <person name="Cho A."/>
            <person name="Kim O.-S."/>
            <person name="Lee J.-I."/>
        </authorList>
    </citation>
    <scope>NUCLEOTIDE SEQUENCE [LARGE SCALE GENOMIC DNA]</scope>
    <source>
        <strain evidence="2 3">P27479</strain>
    </source>
</reference>
<dbReference type="OrthoDB" id="10000535at2"/>
<evidence type="ECO:0000313" key="3">
    <source>
        <dbReference type="Proteomes" id="UP000256541"/>
    </source>
</evidence>
<keyword evidence="1" id="KW-0812">Transmembrane</keyword>
<feature type="transmembrane region" description="Helical" evidence="1">
    <location>
        <begin position="48"/>
        <end position="69"/>
    </location>
</feature>
<dbReference type="RefSeq" id="WP_116410122.1">
    <property type="nucleotide sequence ID" value="NZ_NBXB01000006.1"/>
</dbReference>
<protein>
    <submittedName>
        <fullName evidence="2">Uncharacterized protein</fullName>
    </submittedName>
</protein>
<keyword evidence="1" id="KW-1133">Transmembrane helix</keyword>
<dbReference type="EMBL" id="NBXB01000006">
    <property type="protein sequence ID" value="RFA17079.1"/>
    <property type="molecule type" value="Genomic_DNA"/>
</dbReference>
<keyword evidence="1" id="KW-0472">Membrane</keyword>
<proteinExistence type="predicted"/>
<dbReference type="Proteomes" id="UP000256541">
    <property type="component" value="Unassembled WGS sequence"/>
</dbReference>